<evidence type="ECO:0000313" key="1">
    <source>
        <dbReference type="EMBL" id="QEC67391.1"/>
    </source>
</evidence>
<keyword evidence="2" id="KW-1185">Reference proteome</keyword>
<dbReference type="AlphaFoldDB" id="A0A5B8V968"/>
<evidence type="ECO:0000313" key="2">
    <source>
        <dbReference type="Proteomes" id="UP000321533"/>
    </source>
</evidence>
<dbReference type="Proteomes" id="UP000321533">
    <property type="component" value="Chromosome"/>
</dbReference>
<proteinExistence type="predicted"/>
<dbReference type="RefSeq" id="WP_147189198.1">
    <property type="nucleotide sequence ID" value="NZ_CP042435.1"/>
</dbReference>
<dbReference type="OrthoDB" id="673328at2"/>
<gene>
    <name evidence="1" type="ORF">FRZ67_08805</name>
</gene>
<dbReference type="KEGG" id="pgin:FRZ67_08805"/>
<sequence>MTPFAKKQLLILLAGCFACFVPGKLRAQKLFFLYAHGLYANPVDKNFKDNNKYGVGVEGGAAVGWGKTFIVGTVGYTSFSNSDKNTAGKTSYVPLKVGLRQYVFSKFIYLHGDVGAGKIKNDLYDYSAFSGDIGVGIKLTAFEVQLDYDGFTRKSPEPSGYASWIGIKAGFNLGL</sequence>
<reference evidence="1 2" key="1">
    <citation type="journal article" date="2016" name="Int. J. Syst. Evol. Microbiol.">
        <title>Panacibacter ginsenosidivorans gen. nov., sp. nov., with ginsenoside converting activity isolated from soil of a ginseng field.</title>
        <authorList>
            <person name="Siddiqi M.Z."/>
            <person name="Muhammad Shafi S."/>
            <person name="Choi K.D."/>
            <person name="Im W.T."/>
        </authorList>
    </citation>
    <scope>NUCLEOTIDE SEQUENCE [LARGE SCALE GENOMIC DNA]</scope>
    <source>
        <strain evidence="1 2">Gsoil1550</strain>
    </source>
</reference>
<evidence type="ECO:0008006" key="3">
    <source>
        <dbReference type="Google" id="ProtNLM"/>
    </source>
</evidence>
<dbReference type="EMBL" id="CP042435">
    <property type="protein sequence ID" value="QEC67391.1"/>
    <property type="molecule type" value="Genomic_DNA"/>
</dbReference>
<accession>A0A5B8V968</accession>
<protein>
    <recommendedName>
        <fullName evidence="3">Outer membrane protein beta-barrel domain-containing protein</fullName>
    </recommendedName>
</protein>
<name>A0A5B8V968_9BACT</name>
<organism evidence="1 2">
    <name type="scientific">Panacibacter ginsenosidivorans</name>
    <dbReference type="NCBI Taxonomy" id="1813871"/>
    <lineage>
        <taxon>Bacteria</taxon>
        <taxon>Pseudomonadati</taxon>
        <taxon>Bacteroidota</taxon>
        <taxon>Chitinophagia</taxon>
        <taxon>Chitinophagales</taxon>
        <taxon>Chitinophagaceae</taxon>
        <taxon>Panacibacter</taxon>
    </lineage>
</organism>